<keyword evidence="3" id="KW-1185">Reference proteome</keyword>
<feature type="compositionally biased region" description="Polar residues" evidence="1">
    <location>
        <begin position="57"/>
        <end position="72"/>
    </location>
</feature>
<name>A0A9E7E1B9_9CAUD</name>
<feature type="region of interest" description="Disordered" evidence="1">
    <location>
        <begin position="57"/>
        <end position="98"/>
    </location>
</feature>
<protein>
    <submittedName>
        <fullName evidence="2">Uncharacterized protein</fullName>
    </submittedName>
</protein>
<gene>
    <name evidence="2" type="ORF">Langgrundblatt1_BL10018</name>
</gene>
<evidence type="ECO:0000313" key="3">
    <source>
        <dbReference type="Proteomes" id="UP001056479"/>
    </source>
</evidence>
<sequence>MNANGVTTSLNLKGIATMFNRRIGLAAMVAALAGGIGNGLDALTQVAVGNSNLRSFSQRYGNNPRSLNGNTHRNSKAAQQKRAARKLRNVRARASKRA</sequence>
<accession>A0A9E7E1B9</accession>
<evidence type="ECO:0000256" key="1">
    <source>
        <dbReference type="SAM" id="MobiDB-lite"/>
    </source>
</evidence>
<feature type="compositionally biased region" description="Basic residues" evidence="1">
    <location>
        <begin position="82"/>
        <end position="98"/>
    </location>
</feature>
<proteinExistence type="predicted"/>
<dbReference type="Proteomes" id="UP001056479">
    <property type="component" value="Segment"/>
</dbReference>
<reference evidence="2" key="1">
    <citation type="journal article" date="2022" name="Viruses">
        <title>Isolation of novel Xanthomonas phages for the plant pathogens X. translucens and X. campestris.</title>
        <authorList>
            <person name="Erdrich S.H."/>
            <person name="Sharma V."/>
            <person name="Schurr U."/>
            <person name="Arsova B."/>
            <person name="Frunzke J."/>
        </authorList>
    </citation>
    <scope>NUCLEOTIDE SEQUENCE</scope>
</reference>
<dbReference type="EMBL" id="ON189042">
    <property type="protein sequence ID" value="URA06783.1"/>
    <property type="molecule type" value="Genomic_DNA"/>
</dbReference>
<organism evidence="2 3">
    <name type="scientific">Xanthomonas phage Langgrundblatt1</name>
    <dbReference type="NCBI Taxonomy" id="2939128"/>
    <lineage>
        <taxon>Viruses</taxon>
        <taxon>Duplodnaviria</taxon>
        <taxon>Heunggongvirae</taxon>
        <taxon>Uroviricota</taxon>
        <taxon>Caudoviricetes</taxon>
        <taxon>Stanbaylleyvirinae</taxon>
        <taxon>Shirevirus</taxon>
        <taxon>Shirevirus langgrundblatt1</taxon>
    </lineage>
</organism>
<evidence type="ECO:0000313" key="2">
    <source>
        <dbReference type="EMBL" id="URA06783.1"/>
    </source>
</evidence>